<keyword evidence="3" id="KW-0677">Repeat</keyword>
<dbReference type="GO" id="GO:0005576">
    <property type="term" value="C:extracellular region"/>
    <property type="evidence" value="ECO:0007669"/>
    <property type="project" value="UniProtKB-SubCell"/>
</dbReference>
<feature type="domain" description="Protein NDNF C-terminal" evidence="4">
    <location>
        <begin position="1"/>
        <end position="123"/>
    </location>
</feature>
<evidence type="ECO:0000259" key="4">
    <source>
        <dbReference type="Pfam" id="PF19433"/>
    </source>
</evidence>
<reference evidence="5" key="1">
    <citation type="submission" date="2019-08" db="EMBL/GenBank/DDBJ databases">
        <title>The genome of the North American firefly Photinus pyralis.</title>
        <authorList>
            <consortium name="Photinus pyralis genome working group"/>
            <person name="Fallon T.R."/>
            <person name="Sander Lower S.E."/>
            <person name="Weng J.-K."/>
        </authorList>
    </citation>
    <scope>NUCLEOTIDE SEQUENCE</scope>
    <source>
        <strain evidence="5">TRF0915ILg1</strain>
        <tissue evidence="5">Whole body</tissue>
    </source>
</reference>
<dbReference type="Proteomes" id="UP000801492">
    <property type="component" value="Unassembled WGS sequence"/>
</dbReference>
<dbReference type="AlphaFoldDB" id="A0A8K0GIA6"/>
<name>A0A8K0GIA6_IGNLU</name>
<comment type="subcellular location">
    <subcellularLocation>
        <location evidence="1">Secreted</location>
    </subcellularLocation>
</comment>
<keyword evidence="6" id="KW-1185">Reference proteome</keyword>
<sequence length="132" mass="14944">MPSERSVQEYVSSRKCDSVTVGWLASPGQQVVRYCLIVREGRLREMDTFKMSNQCGLENRLKKSADFTVKYCRDVQLGNEQVLTQKIKQLKPGKSYVVQVTVKKPKGKTLSYDLLQVNTKPTCSEKPPKVGT</sequence>
<dbReference type="EMBL" id="VTPC01002262">
    <property type="protein sequence ID" value="KAF2900331.1"/>
    <property type="molecule type" value="Genomic_DNA"/>
</dbReference>
<dbReference type="InterPro" id="IPR013783">
    <property type="entry name" value="Ig-like_fold"/>
</dbReference>
<dbReference type="InterPro" id="IPR019326">
    <property type="entry name" value="NDNF"/>
</dbReference>
<keyword evidence="2" id="KW-0964">Secreted</keyword>
<organism evidence="5 6">
    <name type="scientific">Ignelater luminosus</name>
    <name type="common">Cucubano</name>
    <name type="synonym">Pyrophorus luminosus</name>
    <dbReference type="NCBI Taxonomy" id="2038154"/>
    <lineage>
        <taxon>Eukaryota</taxon>
        <taxon>Metazoa</taxon>
        <taxon>Ecdysozoa</taxon>
        <taxon>Arthropoda</taxon>
        <taxon>Hexapoda</taxon>
        <taxon>Insecta</taxon>
        <taxon>Pterygota</taxon>
        <taxon>Neoptera</taxon>
        <taxon>Endopterygota</taxon>
        <taxon>Coleoptera</taxon>
        <taxon>Polyphaga</taxon>
        <taxon>Elateriformia</taxon>
        <taxon>Elateroidea</taxon>
        <taxon>Elateridae</taxon>
        <taxon>Agrypninae</taxon>
        <taxon>Pyrophorini</taxon>
        <taxon>Ignelater</taxon>
    </lineage>
</organism>
<evidence type="ECO:0000313" key="6">
    <source>
        <dbReference type="Proteomes" id="UP000801492"/>
    </source>
</evidence>
<protein>
    <recommendedName>
        <fullName evidence="4">Protein NDNF C-terminal domain-containing protein</fullName>
    </recommendedName>
</protein>
<dbReference type="Gene3D" id="2.60.40.10">
    <property type="entry name" value="Immunoglobulins"/>
    <property type="match status" value="1"/>
</dbReference>
<dbReference type="PANTHER" id="PTHR14619">
    <property type="entry name" value="NEURON-DERIVED NEUROTROPHIC FACTOR"/>
    <property type="match status" value="1"/>
</dbReference>
<comment type="caution">
    <text evidence="5">The sequence shown here is derived from an EMBL/GenBank/DDBJ whole genome shotgun (WGS) entry which is preliminary data.</text>
</comment>
<evidence type="ECO:0000256" key="1">
    <source>
        <dbReference type="ARBA" id="ARBA00004613"/>
    </source>
</evidence>
<evidence type="ECO:0000256" key="3">
    <source>
        <dbReference type="ARBA" id="ARBA00022737"/>
    </source>
</evidence>
<dbReference type="OrthoDB" id="9872501at2759"/>
<evidence type="ECO:0000256" key="2">
    <source>
        <dbReference type="ARBA" id="ARBA00022525"/>
    </source>
</evidence>
<gene>
    <name evidence="5" type="ORF">ILUMI_05854</name>
</gene>
<proteinExistence type="predicted"/>
<dbReference type="PANTHER" id="PTHR14619:SF3">
    <property type="entry name" value="PROTEIN NDNF"/>
    <property type="match status" value="1"/>
</dbReference>
<dbReference type="Pfam" id="PF19433">
    <property type="entry name" value="NDNF_C"/>
    <property type="match status" value="1"/>
</dbReference>
<dbReference type="InterPro" id="IPR045805">
    <property type="entry name" value="NDNF_C"/>
</dbReference>
<evidence type="ECO:0000313" key="5">
    <source>
        <dbReference type="EMBL" id="KAF2900331.1"/>
    </source>
</evidence>
<accession>A0A8K0GIA6</accession>